<feature type="compositionally biased region" description="Polar residues" evidence="1">
    <location>
        <begin position="116"/>
        <end position="132"/>
    </location>
</feature>
<dbReference type="RefSeq" id="WP_047956461.1">
    <property type="nucleotide sequence ID" value="NZ_LDPG01000003.1"/>
</dbReference>
<keyword evidence="2" id="KW-0812">Transmembrane</keyword>
<feature type="transmembrane region" description="Helical" evidence="2">
    <location>
        <begin position="39"/>
        <end position="56"/>
    </location>
</feature>
<dbReference type="EMBL" id="LDPG01000003">
    <property type="protein sequence ID" value="KLV19645.1"/>
    <property type="molecule type" value="Genomic_DNA"/>
</dbReference>
<dbReference type="SMART" id="SM00894">
    <property type="entry name" value="Excalibur"/>
    <property type="match status" value="1"/>
</dbReference>
<feature type="transmembrane region" description="Helical" evidence="2">
    <location>
        <begin position="6"/>
        <end position="27"/>
    </location>
</feature>
<comment type="caution">
    <text evidence="4">The sequence shown here is derived from an EMBL/GenBank/DDBJ whole genome shotgun (WGS) entry which is preliminary data.</text>
</comment>
<dbReference type="PATRIC" id="fig|1392.242.peg.3819"/>
<feature type="domain" description="Excalibur calcium-binding" evidence="3">
    <location>
        <begin position="266"/>
        <end position="302"/>
    </location>
</feature>
<proteinExistence type="predicted"/>
<evidence type="ECO:0000256" key="2">
    <source>
        <dbReference type="SAM" id="Phobius"/>
    </source>
</evidence>
<dbReference type="AlphaFoldDB" id="A0A0J1KSG8"/>
<keyword evidence="2" id="KW-1133">Transmembrane helix</keyword>
<sequence length="303" mass="34327">MSILSNIGAALFFITFILFILCIISFFKKNGKAKQYGRPAVILFMISILLTGMGTTKSEHPVIDFFATLSLILFIFFLVLAILSVIKKTGVAKKQFIITAILFVIFGALSSISNPTSEKTTATSKQVASNNAEQKDSEKKKELEKKEADEKAQKQEDEKRQADEQARKQEDEKRLADEQARKQQEEQKRLADEQVRKQQEEQKRLADEQTRKQQEEQKRLADEQARKQQEEQKRLADEQARKQQEEQKKSQQAQTQPASGNTSSAYYKNCAAVRAAGKAPLYKGQPGYDSHLDRDGDGVACEK</sequence>
<evidence type="ECO:0000313" key="4">
    <source>
        <dbReference type="EMBL" id="KLV19645.1"/>
    </source>
</evidence>
<dbReference type="Proteomes" id="UP000035904">
    <property type="component" value="Unassembled WGS sequence"/>
</dbReference>
<feature type="region of interest" description="Disordered" evidence="1">
    <location>
        <begin position="116"/>
        <end position="263"/>
    </location>
</feature>
<dbReference type="InterPro" id="IPR008613">
    <property type="entry name" value="Excalibur_Ca-bd_domain"/>
</dbReference>
<dbReference type="PANTHER" id="PTHR21515">
    <property type="entry name" value="MAJOR SPERM PROTEIN"/>
    <property type="match status" value="1"/>
</dbReference>
<accession>A0A0J1KSG8</accession>
<name>A0A0J1KSG8_BACAN</name>
<reference evidence="4 5" key="1">
    <citation type="submission" date="2015-05" db="EMBL/GenBank/DDBJ databases">
        <title>Whole genome sequence and identification of bacterial endophytes from Costus igneus.</title>
        <authorList>
            <person name="Lee Y.P."/>
            <person name="Gan H.M."/>
            <person name="Eng W."/>
            <person name="Wheatley M.S."/>
            <person name="Caraballo A."/>
            <person name="Polter S."/>
            <person name="Savka M.A."/>
            <person name="Hudson A.O."/>
        </authorList>
    </citation>
    <scope>NUCLEOTIDE SEQUENCE [LARGE SCALE GENOMIC DNA]</scope>
    <source>
        <strain evidence="4 5">RIT375</strain>
    </source>
</reference>
<keyword evidence="2" id="KW-0472">Membrane</keyword>
<gene>
    <name evidence="4" type="ORF">ABW01_06735</name>
</gene>
<protein>
    <submittedName>
        <fullName evidence="4">Calcium-binding protein</fullName>
    </submittedName>
</protein>
<evidence type="ECO:0000313" key="5">
    <source>
        <dbReference type="Proteomes" id="UP000035904"/>
    </source>
</evidence>
<feature type="transmembrane region" description="Helical" evidence="2">
    <location>
        <begin position="62"/>
        <end position="83"/>
    </location>
</feature>
<feature type="compositionally biased region" description="Basic and acidic residues" evidence="1">
    <location>
        <begin position="133"/>
        <end position="249"/>
    </location>
</feature>
<organism evidence="4 5">
    <name type="scientific">Bacillus anthracis</name>
    <name type="common">anthrax bacterium</name>
    <dbReference type="NCBI Taxonomy" id="1392"/>
    <lineage>
        <taxon>Bacteria</taxon>
        <taxon>Bacillati</taxon>
        <taxon>Bacillota</taxon>
        <taxon>Bacilli</taxon>
        <taxon>Bacillales</taxon>
        <taxon>Bacillaceae</taxon>
        <taxon>Bacillus</taxon>
        <taxon>Bacillus cereus group</taxon>
    </lineage>
</organism>
<feature type="region of interest" description="Disordered" evidence="1">
    <location>
        <begin position="278"/>
        <end position="303"/>
    </location>
</feature>
<evidence type="ECO:0000256" key="1">
    <source>
        <dbReference type="SAM" id="MobiDB-lite"/>
    </source>
</evidence>
<feature type="transmembrane region" description="Helical" evidence="2">
    <location>
        <begin position="95"/>
        <end position="113"/>
    </location>
</feature>
<evidence type="ECO:0000259" key="3">
    <source>
        <dbReference type="SMART" id="SM00894"/>
    </source>
</evidence>
<dbReference type="Pfam" id="PF05901">
    <property type="entry name" value="Excalibur"/>
    <property type="match status" value="1"/>
</dbReference>
<feature type="compositionally biased region" description="Basic and acidic residues" evidence="1">
    <location>
        <begin position="290"/>
        <end position="303"/>
    </location>
</feature>
<dbReference type="PANTHER" id="PTHR21515:SF10">
    <property type="entry name" value="MAJOR SPERM PROTEIN"/>
    <property type="match status" value="1"/>
</dbReference>